<dbReference type="Gene3D" id="1.20.5.170">
    <property type="match status" value="1"/>
</dbReference>
<keyword evidence="1" id="KW-0175">Coiled coil</keyword>
<feature type="region of interest" description="Disordered" evidence="2">
    <location>
        <begin position="1"/>
        <end position="45"/>
    </location>
</feature>
<dbReference type="Pfam" id="PF00170">
    <property type="entry name" value="bZIP_1"/>
    <property type="match status" value="1"/>
</dbReference>
<dbReference type="GO" id="GO:0003700">
    <property type="term" value="F:DNA-binding transcription factor activity"/>
    <property type="evidence" value="ECO:0007669"/>
    <property type="project" value="InterPro"/>
</dbReference>
<gene>
    <name evidence="4" type="ORF">A7U60_g4293</name>
</gene>
<comment type="caution">
    <text evidence="4">The sequence shown here is derived from an EMBL/GenBank/DDBJ whole genome shotgun (WGS) entry which is preliminary data.</text>
</comment>
<feature type="coiled-coil region" evidence="1">
    <location>
        <begin position="181"/>
        <end position="299"/>
    </location>
</feature>
<name>A0A9Q5N5J6_SANBA</name>
<dbReference type="Proteomes" id="UP000757232">
    <property type="component" value="Unassembled WGS sequence"/>
</dbReference>
<organism evidence="4 5">
    <name type="scientific">Sanghuangporus baumii</name>
    <name type="common">Phellinus baumii</name>
    <dbReference type="NCBI Taxonomy" id="108892"/>
    <lineage>
        <taxon>Eukaryota</taxon>
        <taxon>Fungi</taxon>
        <taxon>Dikarya</taxon>
        <taxon>Basidiomycota</taxon>
        <taxon>Agaricomycotina</taxon>
        <taxon>Agaricomycetes</taxon>
        <taxon>Hymenochaetales</taxon>
        <taxon>Hymenochaetaceae</taxon>
        <taxon>Sanghuangporus</taxon>
    </lineage>
</organism>
<feature type="domain" description="BZIP" evidence="3">
    <location>
        <begin position="20"/>
        <end position="70"/>
    </location>
</feature>
<evidence type="ECO:0000313" key="4">
    <source>
        <dbReference type="EMBL" id="OCB88590.1"/>
    </source>
</evidence>
<dbReference type="InterPro" id="IPR004827">
    <property type="entry name" value="bZIP"/>
</dbReference>
<dbReference type="PROSITE" id="PS50217">
    <property type="entry name" value="BZIP"/>
    <property type="match status" value="1"/>
</dbReference>
<dbReference type="OrthoDB" id="3264307at2759"/>
<feature type="region of interest" description="Disordered" evidence="2">
    <location>
        <begin position="76"/>
        <end position="96"/>
    </location>
</feature>
<accession>A0A9Q5N5J6</accession>
<feature type="compositionally biased region" description="Polar residues" evidence="2">
    <location>
        <begin position="318"/>
        <end position="331"/>
    </location>
</feature>
<feature type="compositionally biased region" description="Basic residues" evidence="2">
    <location>
        <begin position="32"/>
        <end position="41"/>
    </location>
</feature>
<dbReference type="PROSITE" id="PS00036">
    <property type="entry name" value="BZIP_BASIC"/>
    <property type="match status" value="1"/>
</dbReference>
<dbReference type="InterPro" id="IPR046347">
    <property type="entry name" value="bZIP_sf"/>
</dbReference>
<evidence type="ECO:0000256" key="2">
    <source>
        <dbReference type="SAM" id="MobiDB-lite"/>
    </source>
</evidence>
<dbReference type="AlphaFoldDB" id="A0A9Q5N5J6"/>
<dbReference type="SMART" id="SM00338">
    <property type="entry name" value="BRLZ"/>
    <property type="match status" value="1"/>
</dbReference>
<protein>
    <recommendedName>
        <fullName evidence="3">BZIP domain-containing protein</fullName>
    </recommendedName>
</protein>
<dbReference type="EMBL" id="LNZH02000176">
    <property type="protein sequence ID" value="OCB88590.1"/>
    <property type="molecule type" value="Genomic_DNA"/>
</dbReference>
<reference evidence="4" key="1">
    <citation type="submission" date="2016-06" db="EMBL/GenBank/DDBJ databases">
        <title>Draft Genome sequence of the fungus Inonotus baumii.</title>
        <authorList>
            <person name="Zhu H."/>
            <person name="Lin W."/>
        </authorList>
    </citation>
    <scope>NUCLEOTIDE SEQUENCE</scope>
    <source>
        <strain evidence="4">821</strain>
    </source>
</reference>
<keyword evidence="5" id="KW-1185">Reference proteome</keyword>
<feature type="compositionally biased region" description="Basic and acidic residues" evidence="2">
    <location>
        <begin position="10"/>
        <end position="31"/>
    </location>
</feature>
<evidence type="ECO:0000313" key="5">
    <source>
        <dbReference type="Proteomes" id="UP000757232"/>
    </source>
</evidence>
<evidence type="ECO:0000256" key="1">
    <source>
        <dbReference type="SAM" id="Coils"/>
    </source>
</evidence>
<dbReference type="SUPFAM" id="SSF57959">
    <property type="entry name" value="Leucine zipper domain"/>
    <property type="match status" value="1"/>
</dbReference>
<proteinExistence type="predicted"/>
<sequence>MSSPTSDASSSRDTDDNRDQTTKERRRERNRLAAQKHRLRRNERMSQLEQQVLELQQEKSQLVAQLDNVNAPAHAAASVAGAPMPTPSSASRHSIDPDLRVDMGFASEPRAKRPRISAVTSADRDTHPQLYHDTIRRMEERIVELERWSEELNGDLADALDSESHLKHELSHALHSADSHARRLADALHQLETERARAARELVDMTAARDAEAASARTLRDANAGLRESVEAAEVTLDIQRVENERLRDRLEEQNARHSRVTARLEDELQETRLALEETQMENRRLRKLLREQESLEDAVLASRLEARERERERLYSHSPSLKMSRSPSRP</sequence>
<evidence type="ECO:0000259" key="3">
    <source>
        <dbReference type="PROSITE" id="PS50217"/>
    </source>
</evidence>
<feature type="region of interest" description="Disordered" evidence="2">
    <location>
        <begin position="308"/>
        <end position="331"/>
    </location>
</feature>